<proteinExistence type="predicted"/>
<dbReference type="AlphaFoldDB" id="A0A0E9VFS7"/>
<sequence>MYRCLRNLPVILFKMSSCVQHSRRAEECSLCLPPSSRLCRTQWTCCLSRGLLKAPSL</sequence>
<reference evidence="1" key="2">
    <citation type="journal article" date="2015" name="Fish Shellfish Immunol.">
        <title>Early steps in the European eel (Anguilla anguilla)-Vibrio vulnificus interaction in the gills: Role of the RtxA13 toxin.</title>
        <authorList>
            <person name="Callol A."/>
            <person name="Pajuelo D."/>
            <person name="Ebbesson L."/>
            <person name="Teles M."/>
            <person name="MacKenzie S."/>
            <person name="Amaro C."/>
        </authorList>
    </citation>
    <scope>NUCLEOTIDE SEQUENCE</scope>
</reference>
<reference evidence="1" key="1">
    <citation type="submission" date="2014-11" db="EMBL/GenBank/DDBJ databases">
        <authorList>
            <person name="Amaro Gonzalez C."/>
        </authorList>
    </citation>
    <scope>NUCLEOTIDE SEQUENCE</scope>
</reference>
<dbReference type="EMBL" id="GBXM01031593">
    <property type="protein sequence ID" value="JAH76984.1"/>
    <property type="molecule type" value="Transcribed_RNA"/>
</dbReference>
<name>A0A0E9VFS7_ANGAN</name>
<evidence type="ECO:0000313" key="1">
    <source>
        <dbReference type="EMBL" id="JAH76984.1"/>
    </source>
</evidence>
<accession>A0A0E9VFS7</accession>
<protein>
    <submittedName>
        <fullName evidence="1">Uncharacterized protein</fullName>
    </submittedName>
</protein>
<organism evidence="1">
    <name type="scientific">Anguilla anguilla</name>
    <name type="common">European freshwater eel</name>
    <name type="synonym">Muraena anguilla</name>
    <dbReference type="NCBI Taxonomy" id="7936"/>
    <lineage>
        <taxon>Eukaryota</taxon>
        <taxon>Metazoa</taxon>
        <taxon>Chordata</taxon>
        <taxon>Craniata</taxon>
        <taxon>Vertebrata</taxon>
        <taxon>Euteleostomi</taxon>
        <taxon>Actinopterygii</taxon>
        <taxon>Neopterygii</taxon>
        <taxon>Teleostei</taxon>
        <taxon>Anguilliformes</taxon>
        <taxon>Anguillidae</taxon>
        <taxon>Anguilla</taxon>
    </lineage>
</organism>